<keyword evidence="2" id="KW-0399">Innate immunity</keyword>
<keyword evidence="5" id="KW-0732">Signal</keyword>
<dbReference type="Gene3D" id="2.60.40.2140">
    <property type="entry name" value="Beta-1,3-glucan-recognition protein, N-terminal domain"/>
    <property type="match status" value="1"/>
</dbReference>
<gene>
    <name evidence="8" type="ORF">RN001_009196</name>
</gene>
<dbReference type="InterPro" id="IPR043030">
    <property type="entry name" value="BGBP_N_sf"/>
</dbReference>
<evidence type="ECO:0000313" key="8">
    <source>
        <dbReference type="EMBL" id="KAK4876690.1"/>
    </source>
</evidence>
<dbReference type="InterPro" id="IPR031756">
    <property type="entry name" value="BGBP_N"/>
</dbReference>
<evidence type="ECO:0000313" key="9">
    <source>
        <dbReference type="Proteomes" id="UP001353858"/>
    </source>
</evidence>
<dbReference type="InterPro" id="IPR050546">
    <property type="entry name" value="Glycosyl_Hydrlase_16"/>
</dbReference>
<reference evidence="9" key="1">
    <citation type="submission" date="2023-01" db="EMBL/GenBank/DDBJ databases">
        <title>Key to firefly adult light organ development and bioluminescence: homeobox transcription factors regulate luciferase expression and transportation to peroxisome.</title>
        <authorList>
            <person name="Fu X."/>
        </authorList>
    </citation>
    <scope>NUCLEOTIDE SEQUENCE [LARGE SCALE GENOMIC DNA]</scope>
</reference>
<evidence type="ECO:0000259" key="6">
    <source>
        <dbReference type="PROSITE" id="PS51762"/>
    </source>
</evidence>
<feature type="compositionally biased region" description="Low complexity" evidence="4">
    <location>
        <begin position="129"/>
        <end position="147"/>
    </location>
</feature>
<dbReference type="Gene3D" id="2.60.120.200">
    <property type="match status" value="1"/>
</dbReference>
<dbReference type="AlphaFoldDB" id="A0AAN7SPT3"/>
<sequence length="483" mass="54178">MSLLKCVLCLLCISFIKCQYEVPEVRIEALSPKGLRVSIPDEEGISLFAFHGKINSEMNGREAGTFSVDILKPKNGRWTYINKSPRLKVGDVVHYWVNVDYDDGNGMRGYVKDADPFIITELITDGTVSTTSTTTSTTPKTTTSPTTERSFCTPTPTKVNGKHTCKGKLIFQEMFSELDTAKWKPEVKFSEGPDYEFVLYQNSETNLFLKNHNLYIKPILTDEKFGPGFVYNSTGLDLGSECTGTIQTPSCVQTARAWQILPPVISAKVSTIDSFSFVYGVIEIRAKLPKGDWVYPEISLVPRSDIYGPGYESGRIRIAFTPGNEKFSEYLMAGCNLGETTAGRTYGIKKIFSSKRWTNDFHVFRLHWKTDGIMVTVNNQVFGSIYPPDEGFGADQVTLEINSETAARWKKGSIMAPLDQEMYVSIGVGAGGQCFADLIDFDKPWDNDDPKGQLHFYKNQDTWSQTWNSDTQLIVDYVKVWAL</sequence>
<feature type="domain" description="GH16" evidence="6">
    <location>
        <begin position="193"/>
        <end position="483"/>
    </location>
</feature>
<evidence type="ECO:0000256" key="3">
    <source>
        <dbReference type="ARBA" id="ARBA00022859"/>
    </source>
</evidence>
<dbReference type="PANTHER" id="PTHR10963:SF60">
    <property type="entry name" value="GRAM-NEGATIVE BACTERIA-BINDING PROTEIN 1-RELATED"/>
    <property type="match status" value="1"/>
</dbReference>
<dbReference type="GO" id="GO:0030246">
    <property type="term" value="F:carbohydrate binding"/>
    <property type="evidence" value="ECO:0007669"/>
    <property type="project" value="InterPro"/>
</dbReference>
<evidence type="ECO:0000256" key="4">
    <source>
        <dbReference type="SAM" id="MobiDB-lite"/>
    </source>
</evidence>
<dbReference type="GO" id="GO:0045087">
    <property type="term" value="P:innate immune response"/>
    <property type="evidence" value="ECO:0007669"/>
    <property type="project" value="UniProtKB-KW"/>
</dbReference>
<dbReference type="InterPro" id="IPR013320">
    <property type="entry name" value="ConA-like_dom_sf"/>
</dbReference>
<dbReference type="PROSITE" id="PS51969">
    <property type="entry name" value="CBM39"/>
    <property type="match status" value="1"/>
</dbReference>
<dbReference type="PROSITE" id="PS51762">
    <property type="entry name" value="GH16_2"/>
    <property type="match status" value="1"/>
</dbReference>
<dbReference type="GO" id="GO:0004553">
    <property type="term" value="F:hydrolase activity, hydrolyzing O-glycosyl compounds"/>
    <property type="evidence" value="ECO:0007669"/>
    <property type="project" value="InterPro"/>
</dbReference>
<evidence type="ECO:0000259" key="7">
    <source>
        <dbReference type="PROSITE" id="PS51969"/>
    </source>
</evidence>
<dbReference type="SUPFAM" id="SSF49899">
    <property type="entry name" value="Concanavalin A-like lectins/glucanases"/>
    <property type="match status" value="1"/>
</dbReference>
<feature type="region of interest" description="Disordered" evidence="4">
    <location>
        <begin position="129"/>
        <end position="155"/>
    </location>
</feature>
<proteinExistence type="inferred from homology"/>
<dbReference type="PANTHER" id="PTHR10963">
    <property type="entry name" value="GLYCOSYL HYDROLASE-RELATED"/>
    <property type="match status" value="1"/>
</dbReference>
<keyword evidence="3" id="KW-0391">Immunity</keyword>
<comment type="caution">
    <text evidence="8">The sequence shown here is derived from an EMBL/GenBank/DDBJ whole genome shotgun (WGS) entry which is preliminary data.</text>
</comment>
<evidence type="ECO:0000256" key="2">
    <source>
        <dbReference type="ARBA" id="ARBA00022588"/>
    </source>
</evidence>
<dbReference type="Pfam" id="PF15886">
    <property type="entry name" value="CBM39"/>
    <property type="match status" value="1"/>
</dbReference>
<dbReference type="EMBL" id="JARPUR010000004">
    <property type="protein sequence ID" value="KAK4876690.1"/>
    <property type="molecule type" value="Genomic_DNA"/>
</dbReference>
<feature type="domain" description="CBM39" evidence="7">
    <location>
        <begin position="20"/>
        <end position="124"/>
    </location>
</feature>
<evidence type="ECO:0000256" key="1">
    <source>
        <dbReference type="ARBA" id="ARBA00008781"/>
    </source>
</evidence>
<protein>
    <submittedName>
        <fullName evidence="8">Uncharacterized protein</fullName>
    </submittedName>
</protein>
<accession>A0AAN7SPT3</accession>
<feature type="chain" id="PRO_5043018944" evidence="5">
    <location>
        <begin position="19"/>
        <end position="483"/>
    </location>
</feature>
<organism evidence="8 9">
    <name type="scientific">Aquatica leii</name>
    <dbReference type="NCBI Taxonomy" id="1421715"/>
    <lineage>
        <taxon>Eukaryota</taxon>
        <taxon>Metazoa</taxon>
        <taxon>Ecdysozoa</taxon>
        <taxon>Arthropoda</taxon>
        <taxon>Hexapoda</taxon>
        <taxon>Insecta</taxon>
        <taxon>Pterygota</taxon>
        <taxon>Neoptera</taxon>
        <taxon>Endopterygota</taxon>
        <taxon>Coleoptera</taxon>
        <taxon>Polyphaga</taxon>
        <taxon>Elateriformia</taxon>
        <taxon>Elateroidea</taxon>
        <taxon>Lampyridae</taxon>
        <taxon>Luciolinae</taxon>
        <taxon>Aquatica</taxon>
    </lineage>
</organism>
<feature type="signal peptide" evidence="5">
    <location>
        <begin position="1"/>
        <end position="18"/>
    </location>
</feature>
<dbReference type="InterPro" id="IPR000757">
    <property type="entry name" value="Beta-glucanase-like"/>
</dbReference>
<comment type="similarity">
    <text evidence="1">Belongs to the insect beta-1,3-glucan binding protein family.</text>
</comment>
<name>A0AAN7SPT3_9COLE</name>
<keyword evidence="9" id="KW-1185">Reference proteome</keyword>
<evidence type="ECO:0000256" key="5">
    <source>
        <dbReference type="SAM" id="SignalP"/>
    </source>
</evidence>
<dbReference type="GO" id="GO:0005975">
    <property type="term" value="P:carbohydrate metabolic process"/>
    <property type="evidence" value="ECO:0007669"/>
    <property type="project" value="InterPro"/>
</dbReference>
<dbReference type="Proteomes" id="UP001353858">
    <property type="component" value="Unassembled WGS sequence"/>
</dbReference>